<evidence type="ECO:0000256" key="1">
    <source>
        <dbReference type="SAM" id="Phobius"/>
    </source>
</evidence>
<protein>
    <submittedName>
        <fullName evidence="2">Uncharacterized protein</fullName>
    </submittedName>
</protein>
<dbReference type="EMBL" id="RSCL01000003">
    <property type="protein sequence ID" value="RUT08407.1"/>
    <property type="molecule type" value="Genomic_DNA"/>
</dbReference>
<dbReference type="AlphaFoldDB" id="A0A3S1AT36"/>
<keyword evidence="1" id="KW-0812">Transmembrane</keyword>
<evidence type="ECO:0000313" key="3">
    <source>
        <dbReference type="Proteomes" id="UP000271624"/>
    </source>
</evidence>
<feature type="transmembrane region" description="Helical" evidence="1">
    <location>
        <begin position="187"/>
        <end position="203"/>
    </location>
</feature>
<dbReference type="Proteomes" id="UP000271624">
    <property type="component" value="Unassembled WGS sequence"/>
</dbReference>
<proteinExistence type="predicted"/>
<gene>
    <name evidence="2" type="ORF">DSM106972_015750</name>
</gene>
<accession>A0A3S1AT36</accession>
<keyword evidence="1" id="KW-1133">Transmembrane helix</keyword>
<name>A0A3S1AT36_9CYAN</name>
<keyword evidence="1" id="KW-0472">Membrane</keyword>
<reference evidence="2" key="1">
    <citation type="submission" date="2018-12" db="EMBL/GenBank/DDBJ databases">
        <authorList>
            <person name="Will S."/>
            <person name="Neumann-Schaal M."/>
            <person name="Henke P."/>
        </authorList>
    </citation>
    <scope>NUCLEOTIDE SEQUENCE</scope>
    <source>
        <strain evidence="2">PCC 7102</strain>
    </source>
</reference>
<reference evidence="2" key="2">
    <citation type="journal article" date="2019" name="Genome Biol. Evol.">
        <title>Day and night: Metabolic profiles and evolutionary relationships of six axenic non-marine cyanobacteria.</title>
        <authorList>
            <person name="Will S.E."/>
            <person name="Henke P."/>
            <person name="Boedeker C."/>
            <person name="Huang S."/>
            <person name="Brinkmann H."/>
            <person name="Rohde M."/>
            <person name="Jarek M."/>
            <person name="Friedl T."/>
            <person name="Seufert S."/>
            <person name="Schumacher M."/>
            <person name="Overmann J."/>
            <person name="Neumann-Schaal M."/>
            <person name="Petersen J."/>
        </authorList>
    </citation>
    <scope>NUCLEOTIDE SEQUENCE [LARGE SCALE GENOMIC DNA]</scope>
    <source>
        <strain evidence="2">PCC 7102</strain>
    </source>
</reference>
<organism evidence="2 3">
    <name type="scientific">Dulcicalothrix desertica PCC 7102</name>
    <dbReference type="NCBI Taxonomy" id="232991"/>
    <lineage>
        <taxon>Bacteria</taxon>
        <taxon>Bacillati</taxon>
        <taxon>Cyanobacteriota</taxon>
        <taxon>Cyanophyceae</taxon>
        <taxon>Nostocales</taxon>
        <taxon>Calotrichaceae</taxon>
        <taxon>Dulcicalothrix</taxon>
    </lineage>
</organism>
<evidence type="ECO:0000313" key="2">
    <source>
        <dbReference type="EMBL" id="RUT08407.1"/>
    </source>
</evidence>
<comment type="caution">
    <text evidence="2">The sequence shown here is derived from an EMBL/GenBank/DDBJ whole genome shotgun (WGS) entry which is preliminary data.</text>
</comment>
<sequence length="228" mass="23896">MYMHKQKISLAAVGAFIAVGTAIVPAQAALLDFSFTSISGVTGSFTLNTDIPPSPIPSFGTGPSNPGVIYPNAVSNLIFSSPQINVSGESADWGIVPSIVLGPPGSPVLSSILYPRGCSTTTGFVCTINVGVGYSGALSKLSDDPNSYRTGLGIELFDPTNNFQSLGREPFINYQVVKRQAVSEPNTYLGTLALGIGGVALLVKRKMKIKGYRDNAKDVLRNPISIKG</sequence>
<keyword evidence="3" id="KW-1185">Reference proteome</keyword>